<evidence type="ECO:0000256" key="2">
    <source>
        <dbReference type="ARBA" id="ARBA00009810"/>
    </source>
</evidence>
<evidence type="ECO:0000256" key="17">
    <source>
        <dbReference type="SAM" id="SignalP"/>
    </source>
</evidence>
<dbReference type="InterPro" id="IPR036942">
    <property type="entry name" value="Beta-barrel_TonB_sf"/>
</dbReference>
<feature type="signal peptide" evidence="17">
    <location>
        <begin position="1"/>
        <end position="42"/>
    </location>
</feature>
<keyword evidence="5" id="KW-0410">Iron transport</keyword>
<evidence type="ECO:0000313" key="21">
    <source>
        <dbReference type="Proteomes" id="UP001143309"/>
    </source>
</evidence>
<dbReference type="PANTHER" id="PTHR32552">
    <property type="entry name" value="FERRICHROME IRON RECEPTOR-RELATED"/>
    <property type="match status" value="1"/>
</dbReference>
<dbReference type="InterPro" id="IPR037066">
    <property type="entry name" value="Plug_dom_sf"/>
</dbReference>
<dbReference type="PROSITE" id="PS01156">
    <property type="entry name" value="TONB_DEPENDENT_REC_2"/>
    <property type="match status" value="1"/>
</dbReference>
<dbReference type="GO" id="GO:0015344">
    <property type="term" value="F:siderophore uptake transmembrane transporter activity"/>
    <property type="evidence" value="ECO:0007669"/>
    <property type="project" value="TreeGrafter"/>
</dbReference>
<evidence type="ECO:0000256" key="5">
    <source>
        <dbReference type="ARBA" id="ARBA00022496"/>
    </source>
</evidence>
<dbReference type="EMBL" id="BSFL01000002">
    <property type="protein sequence ID" value="GLK79622.1"/>
    <property type="molecule type" value="Genomic_DNA"/>
</dbReference>
<accession>A0A9W6JLZ4</accession>
<sequence>MSTFPSLTSGAAFRRASPSRTLSSALGGASLLVLSAALPAVAEDAEGVVALDEIKVSGEARGLAPGPNLTVSTGAGSRLGLTPLETPASVDVVSGDVVRDRGQSSIAEAVTQNAAGFSFIGTPGNGFGAYSSRGFTGVNSVTTLYDGVRLYPGNGTVTFPFDTWTADRIEVLRGPASVLYGEGAIGGAINVIPKKPLTDARRNEARAVVGTDGQVGLAAGSAGPINERFAYSFDVAASRGDGWMDRGDYKNLAFSGALNWRPTDELSVTLSHDGGHNQPSRYFGTPLKGAGKVEKDWIGENYNVRDGVIRFNDNITQLKAEWTPNETVALRAVGYYVTSNRLWRNAEGYAWNPATGLIDRADGDWIAIKHEHEQIGARADATLRSELFGMANEATIGFDVNRFRFSRLNNSPYAGPGGDTSLPPTGFDPGEYGSTSRYDREYRATTTQYSLSFDDRLKLTDQLSLVAGLRYDHPEIDYRNLRTGAKANPTLDSISWRVGAVYEPVKNLAFYAQYSEAADPVNSLLSLTPAQSDFKLSKGRQVEAGVKQSLWDERFEWTLSAFYIEKKDLLARNPNDATVTQQVGQQSSRGVEASIGMELGHGWRIDANGTILDARYDDFIEGVFNPVTQKTDPVSRKGNTPNAVPEKLANVWATWRFAENWKAQAGLQYVGKTYTSASNDYKRPAYALVNAGLQWKPTGYATLDVRVKNLTDKTYAYAGGDSQWYFGAPRTAELALHLRF</sequence>
<dbReference type="Pfam" id="PF00593">
    <property type="entry name" value="TonB_dep_Rec_b-barrel"/>
    <property type="match status" value="1"/>
</dbReference>
<dbReference type="InterPro" id="IPR039426">
    <property type="entry name" value="TonB-dep_rcpt-like"/>
</dbReference>
<evidence type="ECO:0000313" key="20">
    <source>
        <dbReference type="EMBL" id="GLK79622.1"/>
    </source>
</evidence>
<dbReference type="GO" id="GO:0038023">
    <property type="term" value="F:signaling receptor activity"/>
    <property type="evidence" value="ECO:0007669"/>
    <property type="project" value="InterPro"/>
</dbReference>
<feature type="domain" description="TonB-dependent receptor plug" evidence="19">
    <location>
        <begin position="84"/>
        <end position="188"/>
    </location>
</feature>
<reference evidence="20" key="1">
    <citation type="journal article" date="2014" name="Int. J. Syst. Evol. Microbiol.">
        <title>Complete genome sequence of Corynebacterium casei LMG S-19264T (=DSM 44701T), isolated from a smear-ripened cheese.</title>
        <authorList>
            <consortium name="US DOE Joint Genome Institute (JGI-PGF)"/>
            <person name="Walter F."/>
            <person name="Albersmeier A."/>
            <person name="Kalinowski J."/>
            <person name="Ruckert C."/>
        </authorList>
    </citation>
    <scope>NUCLEOTIDE SEQUENCE</scope>
    <source>
        <strain evidence="20">VKM B-2748</strain>
    </source>
</reference>
<dbReference type="Proteomes" id="UP001143309">
    <property type="component" value="Unassembled WGS sequence"/>
</dbReference>
<keyword evidence="4 14" id="KW-1134">Transmembrane beta strand</keyword>
<keyword evidence="9" id="KW-0406">Ion transport</keyword>
<dbReference type="CDD" id="cd01347">
    <property type="entry name" value="ligand_gated_channel"/>
    <property type="match status" value="1"/>
</dbReference>
<keyword evidence="8" id="KW-0408">Iron</keyword>
<comment type="similarity">
    <text evidence="2 14 16">Belongs to the TonB-dependent receptor family.</text>
</comment>
<comment type="subcellular location">
    <subcellularLocation>
        <location evidence="1 14">Cell outer membrane</location>
        <topology evidence="1 14">Multi-pass membrane protein</topology>
    </subcellularLocation>
</comment>
<dbReference type="Gene3D" id="2.170.130.10">
    <property type="entry name" value="TonB-dependent receptor, plug domain"/>
    <property type="match status" value="1"/>
</dbReference>
<keyword evidence="12 20" id="KW-0675">Receptor</keyword>
<protein>
    <submittedName>
        <fullName evidence="20">TonB-dependent receptor</fullName>
    </submittedName>
</protein>
<evidence type="ECO:0000256" key="9">
    <source>
        <dbReference type="ARBA" id="ARBA00023065"/>
    </source>
</evidence>
<evidence type="ECO:0000256" key="16">
    <source>
        <dbReference type="RuleBase" id="RU003357"/>
    </source>
</evidence>
<dbReference type="GO" id="GO:0015891">
    <property type="term" value="P:siderophore transport"/>
    <property type="evidence" value="ECO:0007669"/>
    <property type="project" value="InterPro"/>
</dbReference>
<reference evidence="20" key="2">
    <citation type="submission" date="2023-01" db="EMBL/GenBank/DDBJ databases">
        <authorList>
            <person name="Sun Q."/>
            <person name="Evtushenko L."/>
        </authorList>
    </citation>
    <scope>NUCLEOTIDE SEQUENCE</scope>
    <source>
        <strain evidence="20">VKM B-2748</strain>
    </source>
</reference>
<evidence type="ECO:0000256" key="12">
    <source>
        <dbReference type="ARBA" id="ARBA00023170"/>
    </source>
</evidence>
<dbReference type="InterPro" id="IPR012910">
    <property type="entry name" value="Plug_dom"/>
</dbReference>
<keyword evidence="7 17" id="KW-0732">Signal</keyword>
<feature type="domain" description="TonB-dependent receptor-like beta-barrel" evidence="18">
    <location>
        <begin position="260"/>
        <end position="710"/>
    </location>
</feature>
<dbReference type="Pfam" id="PF07715">
    <property type="entry name" value="Plug"/>
    <property type="match status" value="1"/>
</dbReference>
<dbReference type="PROSITE" id="PS52016">
    <property type="entry name" value="TONB_DEPENDENT_REC_3"/>
    <property type="match status" value="1"/>
</dbReference>
<evidence type="ECO:0000256" key="11">
    <source>
        <dbReference type="ARBA" id="ARBA00023136"/>
    </source>
</evidence>
<evidence type="ECO:0000256" key="3">
    <source>
        <dbReference type="ARBA" id="ARBA00022448"/>
    </source>
</evidence>
<evidence type="ECO:0000256" key="1">
    <source>
        <dbReference type="ARBA" id="ARBA00004571"/>
    </source>
</evidence>
<feature type="short sequence motif" description="TonB C-terminal box" evidence="15">
    <location>
        <begin position="723"/>
        <end position="740"/>
    </location>
</feature>
<feature type="chain" id="PRO_5040945107" evidence="17">
    <location>
        <begin position="43"/>
        <end position="740"/>
    </location>
</feature>
<gene>
    <name evidence="20" type="ORF">GCM10008174_13630</name>
</gene>
<dbReference type="AlphaFoldDB" id="A0A9W6JLZ4"/>
<evidence type="ECO:0000259" key="18">
    <source>
        <dbReference type="Pfam" id="PF00593"/>
    </source>
</evidence>
<dbReference type="InterPro" id="IPR000531">
    <property type="entry name" value="Beta-barrel_TonB"/>
</dbReference>
<keyword evidence="10 16" id="KW-0798">TonB box</keyword>
<name>A0A9W6JLZ4_9HYPH</name>
<evidence type="ECO:0000256" key="4">
    <source>
        <dbReference type="ARBA" id="ARBA00022452"/>
    </source>
</evidence>
<evidence type="ECO:0000256" key="8">
    <source>
        <dbReference type="ARBA" id="ARBA00023004"/>
    </source>
</evidence>
<evidence type="ECO:0000259" key="19">
    <source>
        <dbReference type="Pfam" id="PF07715"/>
    </source>
</evidence>
<organism evidence="20 21">
    <name type="scientific">Methylopila turkensis</name>
    <dbReference type="NCBI Taxonomy" id="1437816"/>
    <lineage>
        <taxon>Bacteria</taxon>
        <taxon>Pseudomonadati</taxon>
        <taxon>Pseudomonadota</taxon>
        <taxon>Alphaproteobacteria</taxon>
        <taxon>Hyphomicrobiales</taxon>
        <taxon>Methylopilaceae</taxon>
        <taxon>Methylopila</taxon>
    </lineage>
</organism>
<dbReference type="Gene3D" id="2.40.170.20">
    <property type="entry name" value="TonB-dependent receptor, beta-barrel domain"/>
    <property type="match status" value="1"/>
</dbReference>
<dbReference type="InterPro" id="IPR010105">
    <property type="entry name" value="TonB_sidphr_rcpt"/>
</dbReference>
<proteinExistence type="inferred from homology"/>
<dbReference type="GO" id="GO:0009279">
    <property type="term" value="C:cell outer membrane"/>
    <property type="evidence" value="ECO:0007669"/>
    <property type="project" value="UniProtKB-SubCell"/>
</dbReference>
<evidence type="ECO:0000256" key="7">
    <source>
        <dbReference type="ARBA" id="ARBA00022729"/>
    </source>
</evidence>
<dbReference type="InterPro" id="IPR010917">
    <property type="entry name" value="TonB_rcpt_CS"/>
</dbReference>
<dbReference type="NCBIfam" id="TIGR01783">
    <property type="entry name" value="TonB-siderophor"/>
    <property type="match status" value="1"/>
</dbReference>
<evidence type="ECO:0000256" key="14">
    <source>
        <dbReference type="PROSITE-ProRule" id="PRU01360"/>
    </source>
</evidence>
<dbReference type="RefSeq" id="WP_271200123.1">
    <property type="nucleotide sequence ID" value="NZ_BSFL01000002.1"/>
</dbReference>
<dbReference type="SUPFAM" id="SSF56935">
    <property type="entry name" value="Porins"/>
    <property type="match status" value="1"/>
</dbReference>
<comment type="caution">
    <text evidence="20">The sequence shown here is derived from an EMBL/GenBank/DDBJ whole genome shotgun (WGS) entry which is preliminary data.</text>
</comment>
<evidence type="ECO:0000256" key="6">
    <source>
        <dbReference type="ARBA" id="ARBA00022692"/>
    </source>
</evidence>
<evidence type="ECO:0000256" key="10">
    <source>
        <dbReference type="ARBA" id="ARBA00023077"/>
    </source>
</evidence>
<keyword evidence="3 14" id="KW-0813">Transport</keyword>
<keyword evidence="13 14" id="KW-0998">Cell outer membrane</keyword>
<keyword evidence="6 14" id="KW-0812">Transmembrane</keyword>
<keyword evidence="11 14" id="KW-0472">Membrane</keyword>
<keyword evidence="21" id="KW-1185">Reference proteome</keyword>
<evidence type="ECO:0000256" key="15">
    <source>
        <dbReference type="PROSITE-ProRule" id="PRU10144"/>
    </source>
</evidence>
<evidence type="ECO:0000256" key="13">
    <source>
        <dbReference type="ARBA" id="ARBA00023237"/>
    </source>
</evidence>
<dbReference type="PANTHER" id="PTHR32552:SF84">
    <property type="entry name" value="TONB-DEPENDENT RECEPTOR-RELATED"/>
    <property type="match status" value="1"/>
</dbReference>